<name>A0A0A8L553_9SACH</name>
<keyword evidence="6" id="KW-1185">Reference proteome</keyword>
<reference evidence="5 6" key="1">
    <citation type="submission" date="2014-03" db="EMBL/GenBank/DDBJ databases">
        <title>The genome of Kluyveromyces dobzhanskii.</title>
        <authorList>
            <person name="Nystedt B."/>
            <person name="Astrom S."/>
        </authorList>
    </citation>
    <scope>NUCLEOTIDE SEQUENCE [LARGE SCALE GENOMIC DNA]</scope>
    <source>
        <strain evidence="5 6">CBS 2104</strain>
    </source>
</reference>
<dbReference type="SUPFAM" id="SSF49764">
    <property type="entry name" value="HSP20-like chaperones"/>
    <property type="match status" value="1"/>
</dbReference>
<evidence type="ECO:0000256" key="2">
    <source>
        <dbReference type="RuleBase" id="RU003616"/>
    </source>
</evidence>
<feature type="region of interest" description="Disordered" evidence="3">
    <location>
        <begin position="128"/>
        <end position="226"/>
    </location>
</feature>
<feature type="domain" description="SHSP" evidence="4">
    <location>
        <begin position="233"/>
        <end position="352"/>
    </location>
</feature>
<comment type="similarity">
    <text evidence="1 2">Belongs to the small heat shock protein (HSP20) family.</text>
</comment>
<protein>
    <submittedName>
        <fullName evidence="5">WGS project CCBQ000000000 data, contig 00102</fullName>
    </submittedName>
</protein>
<evidence type="ECO:0000256" key="3">
    <source>
        <dbReference type="SAM" id="MobiDB-lite"/>
    </source>
</evidence>
<feature type="region of interest" description="Disordered" evidence="3">
    <location>
        <begin position="24"/>
        <end position="58"/>
    </location>
</feature>
<dbReference type="Pfam" id="PF00011">
    <property type="entry name" value="HSP20"/>
    <property type="match status" value="1"/>
</dbReference>
<proteinExistence type="inferred from homology"/>
<feature type="compositionally biased region" description="Basic residues" evidence="3">
    <location>
        <begin position="84"/>
        <end position="96"/>
    </location>
</feature>
<dbReference type="EMBL" id="CCBQ010000027">
    <property type="protein sequence ID" value="CDO94032.1"/>
    <property type="molecule type" value="Genomic_DNA"/>
</dbReference>
<comment type="caution">
    <text evidence="5">The sequence shown here is derived from an EMBL/GenBank/DDBJ whole genome shotgun (WGS) entry which is preliminary data.</text>
</comment>
<dbReference type="PROSITE" id="PS01031">
    <property type="entry name" value="SHSP"/>
    <property type="match status" value="1"/>
</dbReference>
<evidence type="ECO:0000313" key="5">
    <source>
        <dbReference type="EMBL" id="CDO94032.1"/>
    </source>
</evidence>
<dbReference type="Gene3D" id="2.60.40.790">
    <property type="match status" value="1"/>
</dbReference>
<dbReference type="Proteomes" id="UP000031516">
    <property type="component" value="Unassembled WGS sequence"/>
</dbReference>
<dbReference type="CDD" id="cd06464">
    <property type="entry name" value="ACD_sHsps-like"/>
    <property type="match status" value="1"/>
</dbReference>
<evidence type="ECO:0000259" key="4">
    <source>
        <dbReference type="PROSITE" id="PS01031"/>
    </source>
</evidence>
<organism evidence="5 6">
    <name type="scientific">Kluyveromyces dobzhanskii CBS 2104</name>
    <dbReference type="NCBI Taxonomy" id="1427455"/>
    <lineage>
        <taxon>Eukaryota</taxon>
        <taxon>Fungi</taxon>
        <taxon>Dikarya</taxon>
        <taxon>Ascomycota</taxon>
        <taxon>Saccharomycotina</taxon>
        <taxon>Saccharomycetes</taxon>
        <taxon>Saccharomycetales</taxon>
        <taxon>Saccharomycetaceae</taxon>
        <taxon>Kluyveromyces</taxon>
    </lineage>
</organism>
<evidence type="ECO:0000313" key="6">
    <source>
        <dbReference type="Proteomes" id="UP000031516"/>
    </source>
</evidence>
<sequence>MSFYQPSLSLYDVLDALTNKASAGESYEDNAYRPRQPQRRTLYGRQDPFYGRRQGHIPGSQYYSVPEASYYQPVYYTDEDVQRQRRPAHHHHHLNPRRTAAASRRPADTGASDGVVEALLNALTGGNADFLVNNSDETDQRERGKSEEEEQEKLNAAELAAVEQGVADSRQEEPLENERTSGGESDKQAEAKPEDEPTAASEGEQNKKRFTYENKGFNSPIPTPLQVSNPELRLDLPFSPEVNVYDTDEQYIVVLALPGANSKEFKIDFHPSSHELLVKGTIENKLGIDKKHLQISELKYGDFERSVKFPVLPRIEDEKIKASYFNGLLQIKVPKIPQDASKPQPKKRIVIEEVPDEELVFEAAPRQ</sequence>
<dbReference type="OrthoDB" id="5511210at2759"/>
<gene>
    <name evidence="5" type="ORF">KLDO_g2317</name>
</gene>
<dbReference type="AlphaFoldDB" id="A0A0A8L553"/>
<dbReference type="InterPro" id="IPR008978">
    <property type="entry name" value="HSP20-like_chaperone"/>
</dbReference>
<accession>A0A0A8L553</accession>
<feature type="region of interest" description="Disordered" evidence="3">
    <location>
        <begin position="82"/>
        <end position="111"/>
    </location>
</feature>
<evidence type="ECO:0000256" key="1">
    <source>
        <dbReference type="PROSITE-ProRule" id="PRU00285"/>
    </source>
</evidence>
<feature type="compositionally biased region" description="Basic and acidic residues" evidence="3">
    <location>
        <begin position="169"/>
        <end position="195"/>
    </location>
</feature>
<dbReference type="InterPro" id="IPR002068">
    <property type="entry name" value="A-crystallin/Hsp20_dom"/>
</dbReference>